<reference evidence="1" key="1">
    <citation type="journal article" date="2020" name="Nature">
        <title>Giant virus diversity and host interactions through global metagenomics.</title>
        <authorList>
            <person name="Schulz F."/>
            <person name="Roux S."/>
            <person name="Paez-Espino D."/>
            <person name="Jungbluth S."/>
            <person name="Walsh D.A."/>
            <person name="Denef V.J."/>
            <person name="McMahon K.D."/>
            <person name="Konstantinidis K.T."/>
            <person name="Eloe-Fadrosh E.A."/>
            <person name="Kyrpides N.C."/>
            <person name="Woyke T."/>
        </authorList>
    </citation>
    <scope>NUCLEOTIDE SEQUENCE</scope>
    <source>
        <strain evidence="1">GVMAG-M-3300023179-27</strain>
    </source>
</reference>
<evidence type="ECO:0000313" key="1">
    <source>
        <dbReference type="EMBL" id="QHT25809.1"/>
    </source>
</evidence>
<dbReference type="AlphaFoldDB" id="A0A6C0EC10"/>
<protein>
    <submittedName>
        <fullName evidence="1">Uncharacterized protein</fullName>
    </submittedName>
</protein>
<dbReference type="InterPro" id="IPR029063">
    <property type="entry name" value="SAM-dependent_MTases_sf"/>
</dbReference>
<proteinExistence type="predicted"/>
<name>A0A6C0EC10_9ZZZZ</name>
<dbReference type="EMBL" id="MN739775">
    <property type="protein sequence ID" value="QHT25809.1"/>
    <property type="molecule type" value="Genomic_DNA"/>
</dbReference>
<sequence>MDEYYDKYVKYKQKYLELKYLLNQTGGKRDFPYRYYGKNHDIKKLVKKCKSLINAHRTNIKLVDDSQVFIEDYRRFKTVNSLTDVFNEHCRMKCKKRNSISPYEYFLKNPNKKYHELVKKKDCSLFRVLIAIQILKHFNVKTWLDMSAGWGDRLIAAILKKLDYYFSTDPNMCLHEGYNKIKEAFEVDKSKFVTVNEPFEKAIIIPPETGKFDLFFSSPPFFDKEIYDNNNDGQSTKQYRDIDDWIDNFLLFSIKKALPFIKLGGKIVLYIEDTDETEYVDKFINSMEAFVNLVPNRTMYYKYLDMESKKPLYIWTVGIPVWIFELKFDGKEYFIENETSSTVVIDTQEKKWIYKYNYIIKTHSYLGSSADNKKLYFMRNTLPIHNKVYRKPIDIIKFSLTTKDNIKKNLTVLSDNNLLFGTKMRAVIQFLDKIKPETLIYSGSHAGRAQLLLAYYAVLRNVKRLILCVPYSKSKIPKLVKSMYPNVEIYSYEHTDVAQIIKQTNFEKLHEYAIKLEKQTKGYLLPFDFRDDDFIDMLAKELELMIDKSLLDSPIHLLLAYNAGTTFRALTKIFKKAYFHIVQIGQQFDVGDLDDDIIERTTRYVSSFRFKDDYDAKNLQFVNDNQFVEFPYTTVEKWDAKVYEFIDKIPSDDIYVFDAGACHKNILKKYNNFYKLNGEVDDLQQGYNSRQLITNVHTFKRSLTYDKKTNSLIVERLKSNDFLNEINEFSKSSDVYPIIEIIKLLNSIKICDLTIDDGFILIATFLTNGLYIKINNGINDKMLNLFNFLQVNTNKYTITNSMDEIGTCDTIFIDKNTDITDILPKIKLGTYVISNNNIDLSDYSGIITKIKTVEYDASHTKFHIWKYGIPVWIENVKIKDIDKIKNKITFQKTGDWYQKFCENQKKYSYIGINDDILYFTKHSTSLSELINKKINILNFNTNNKNITVFDDSEMLFGSKMRAIIEYLDNYKFDTLVLFDFDASYGQIVVAYYALIRSISRVIFMLPLKNDKCTQFALSIFPNIEIYSYEDIKLDPSISNFRNLKMFAETIAKETNGFLIPTGLKDSLFINILAKQLKEHIDPNLLNKNIDILMVYGSGTIYRTLTKIFTNAKFHIVQSGAESKIDDMPKEIVERTTRYISTYDFRERIDLRKHLSIDRLPYSTIDNYDAKVYEFIDKINAKDIYVFNVGGSHIELLKKYNSFYTT</sequence>
<dbReference type="SUPFAM" id="SSF53335">
    <property type="entry name" value="S-adenosyl-L-methionine-dependent methyltransferases"/>
    <property type="match status" value="1"/>
</dbReference>
<accession>A0A6C0EC10</accession>
<organism evidence="1">
    <name type="scientific">viral metagenome</name>
    <dbReference type="NCBI Taxonomy" id="1070528"/>
    <lineage>
        <taxon>unclassified sequences</taxon>
        <taxon>metagenomes</taxon>
        <taxon>organismal metagenomes</taxon>
    </lineage>
</organism>